<evidence type="ECO:0000313" key="4">
    <source>
        <dbReference type="Proteomes" id="UP000696931"/>
    </source>
</evidence>
<gene>
    <name evidence="3" type="ORF">HZA61_03770</name>
</gene>
<evidence type="ECO:0008006" key="5">
    <source>
        <dbReference type="Google" id="ProtNLM"/>
    </source>
</evidence>
<feature type="signal peptide" evidence="2">
    <location>
        <begin position="1"/>
        <end position="24"/>
    </location>
</feature>
<sequence length="168" mass="17390">MRPCACFFASLALVAGLSATAAVAAESGPVLPTLTGAPTQAPLGDPAAVRALEALPLPKAAARQRPAATPLLSELFDVLDREDAQVAALQAELARTADPMAALAVQRRIEKVKQDSEVELLRVQATHARAAGKSALAAQLDAAIAELTAPRAAHEPVERPAPAREDVR</sequence>
<evidence type="ECO:0000256" key="2">
    <source>
        <dbReference type="SAM" id="SignalP"/>
    </source>
</evidence>
<dbReference type="AlphaFoldDB" id="A0A933S9S6"/>
<keyword evidence="2" id="KW-0732">Signal</keyword>
<feature type="compositionally biased region" description="Basic and acidic residues" evidence="1">
    <location>
        <begin position="152"/>
        <end position="168"/>
    </location>
</feature>
<accession>A0A933S9S6</accession>
<evidence type="ECO:0000313" key="3">
    <source>
        <dbReference type="EMBL" id="MBI5168586.1"/>
    </source>
</evidence>
<dbReference type="Proteomes" id="UP000696931">
    <property type="component" value="Unassembled WGS sequence"/>
</dbReference>
<proteinExistence type="predicted"/>
<evidence type="ECO:0000256" key="1">
    <source>
        <dbReference type="SAM" id="MobiDB-lite"/>
    </source>
</evidence>
<dbReference type="EMBL" id="JACRIW010000031">
    <property type="protein sequence ID" value="MBI5168586.1"/>
    <property type="molecule type" value="Genomic_DNA"/>
</dbReference>
<feature type="region of interest" description="Disordered" evidence="1">
    <location>
        <begin position="149"/>
        <end position="168"/>
    </location>
</feature>
<protein>
    <recommendedName>
        <fullName evidence="5">Periplasmic heavy metal sensor</fullName>
    </recommendedName>
</protein>
<comment type="caution">
    <text evidence="3">The sequence shown here is derived from an EMBL/GenBank/DDBJ whole genome shotgun (WGS) entry which is preliminary data.</text>
</comment>
<organism evidence="3 4">
    <name type="scientific">Eiseniibacteriota bacterium</name>
    <dbReference type="NCBI Taxonomy" id="2212470"/>
    <lineage>
        <taxon>Bacteria</taxon>
        <taxon>Candidatus Eiseniibacteriota</taxon>
    </lineage>
</organism>
<reference evidence="3" key="1">
    <citation type="submission" date="2020-07" db="EMBL/GenBank/DDBJ databases">
        <title>Huge and variable diversity of episymbiotic CPR bacteria and DPANN archaea in groundwater ecosystems.</title>
        <authorList>
            <person name="He C.Y."/>
            <person name="Keren R."/>
            <person name="Whittaker M."/>
            <person name="Farag I.F."/>
            <person name="Doudna J."/>
            <person name="Cate J.H.D."/>
            <person name="Banfield J.F."/>
        </authorList>
    </citation>
    <scope>NUCLEOTIDE SEQUENCE</scope>
    <source>
        <strain evidence="3">NC_groundwater_1813_Pr3_B-0.1um_71_17</strain>
    </source>
</reference>
<name>A0A933S9S6_UNCEI</name>
<feature type="chain" id="PRO_5037095883" description="Periplasmic heavy metal sensor" evidence="2">
    <location>
        <begin position="25"/>
        <end position="168"/>
    </location>
</feature>